<dbReference type="PROSITE" id="PS50111">
    <property type="entry name" value="CHEMOTAXIS_TRANSDUC_2"/>
    <property type="match status" value="1"/>
</dbReference>
<keyword evidence="8" id="KW-0812">Transmembrane</keyword>
<proteinExistence type="inferred from homology"/>
<dbReference type="PRINTS" id="PR00260">
    <property type="entry name" value="CHEMTRNSDUCR"/>
</dbReference>
<reference evidence="11" key="1">
    <citation type="submission" date="2018-11" db="EMBL/GenBank/DDBJ databases">
        <title>Genomics analysis of Putative Virulence Factors on Adhesion and Cytotoxicity for Cronobacter spp.</title>
        <authorList>
            <person name="Cui J."/>
        </authorList>
    </citation>
    <scope>NUCLEOTIDE SEQUENCE</scope>
    <source>
        <strain evidence="11">SD69</strain>
    </source>
</reference>
<dbReference type="EMBL" id="RPBY01000007">
    <property type="protein sequence ID" value="NCH89253.1"/>
    <property type="molecule type" value="Genomic_DNA"/>
</dbReference>
<dbReference type="Gene3D" id="1.10.287.950">
    <property type="entry name" value="Methyl-accepting chemotaxis protein"/>
    <property type="match status" value="1"/>
</dbReference>
<evidence type="ECO:0000256" key="8">
    <source>
        <dbReference type="SAM" id="Phobius"/>
    </source>
</evidence>
<evidence type="ECO:0000256" key="1">
    <source>
        <dbReference type="ARBA" id="ARBA00004429"/>
    </source>
</evidence>
<comment type="caution">
    <text evidence="11">The sequence shown here is derived from an EMBL/GenBank/DDBJ whole genome shotgun (WGS) entry which is preliminary data.</text>
</comment>
<dbReference type="PANTHER" id="PTHR43531">
    <property type="entry name" value="PROTEIN ICFG"/>
    <property type="match status" value="1"/>
</dbReference>
<evidence type="ECO:0000256" key="2">
    <source>
        <dbReference type="ARBA" id="ARBA00022481"/>
    </source>
</evidence>
<evidence type="ECO:0000259" key="9">
    <source>
        <dbReference type="PROSITE" id="PS50111"/>
    </source>
</evidence>
<evidence type="ECO:0000313" key="11">
    <source>
        <dbReference type="EMBL" id="NCH89253.1"/>
    </source>
</evidence>
<dbReference type="Pfam" id="PF00015">
    <property type="entry name" value="MCPsignal"/>
    <property type="match status" value="1"/>
</dbReference>
<keyword evidence="8" id="KW-1133">Transmembrane helix</keyword>
<dbReference type="FunFam" id="1.10.287.950:FF:000001">
    <property type="entry name" value="Methyl-accepting chemotaxis sensory transducer"/>
    <property type="match status" value="1"/>
</dbReference>
<evidence type="ECO:0000259" key="10">
    <source>
        <dbReference type="PROSITE" id="PS50885"/>
    </source>
</evidence>
<dbReference type="GO" id="GO:0006935">
    <property type="term" value="P:chemotaxis"/>
    <property type="evidence" value="ECO:0007669"/>
    <property type="project" value="UniProtKB-KW"/>
</dbReference>
<dbReference type="InterPro" id="IPR004089">
    <property type="entry name" value="MCPsignal_dom"/>
</dbReference>
<comment type="similarity">
    <text evidence="5">Belongs to the methyl-accepting chemotaxis (MCP) protein family.</text>
</comment>
<dbReference type="GO" id="GO:0007165">
    <property type="term" value="P:signal transduction"/>
    <property type="evidence" value="ECO:0007669"/>
    <property type="project" value="UniProtKB-KW"/>
</dbReference>
<keyword evidence="2" id="KW-0488">Methylation</keyword>
<dbReference type="PROSITE" id="PS50885">
    <property type="entry name" value="HAMP"/>
    <property type="match status" value="1"/>
</dbReference>
<feature type="compositionally biased region" description="Polar residues" evidence="7">
    <location>
        <begin position="296"/>
        <end position="325"/>
    </location>
</feature>
<feature type="domain" description="Methyl-accepting transducer" evidence="9">
    <location>
        <begin position="268"/>
        <end position="497"/>
    </location>
</feature>
<evidence type="ECO:0000256" key="3">
    <source>
        <dbReference type="ARBA" id="ARBA00022500"/>
    </source>
</evidence>
<feature type="transmembrane region" description="Helical" evidence="8">
    <location>
        <begin position="6"/>
        <end position="29"/>
    </location>
</feature>
<dbReference type="InterPro" id="IPR003660">
    <property type="entry name" value="HAMP_dom"/>
</dbReference>
<gene>
    <name evidence="11" type="ORF">EHJ13_17715</name>
</gene>
<dbReference type="RefSeq" id="WP_161591333.1">
    <property type="nucleotide sequence ID" value="NZ_RPBY01000007.1"/>
</dbReference>
<accession>A0A9Q4T962</accession>
<dbReference type="InterPro" id="IPR024478">
    <property type="entry name" value="HlyB_4HB_MCP"/>
</dbReference>
<feature type="domain" description="HAMP" evidence="10">
    <location>
        <begin position="210"/>
        <end position="263"/>
    </location>
</feature>
<feature type="region of interest" description="Disordered" evidence="7">
    <location>
        <begin position="274"/>
        <end position="336"/>
    </location>
</feature>
<dbReference type="InterPro" id="IPR004090">
    <property type="entry name" value="Chemotax_Me-accpt_rcpt"/>
</dbReference>
<organism evidence="11 12">
    <name type="scientific">Cronobacter dublinensis</name>
    <dbReference type="NCBI Taxonomy" id="413497"/>
    <lineage>
        <taxon>Bacteria</taxon>
        <taxon>Pseudomonadati</taxon>
        <taxon>Pseudomonadota</taxon>
        <taxon>Gammaproteobacteria</taxon>
        <taxon>Enterobacterales</taxon>
        <taxon>Enterobacteriaceae</taxon>
        <taxon>Cronobacter</taxon>
    </lineage>
</organism>
<dbReference type="SMART" id="SM00283">
    <property type="entry name" value="MA"/>
    <property type="match status" value="1"/>
</dbReference>
<feature type="compositionally biased region" description="Basic and acidic residues" evidence="7">
    <location>
        <begin position="327"/>
        <end position="336"/>
    </location>
</feature>
<dbReference type="InterPro" id="IPR051310">
    <property type="entry name" value="MCP_chemotaxis"/>
</dbReference>
<evidence type="ECO:0000256" key="7">
    <source>
        <dbReference type="SAM" id="MobiDB-lite"/>
    </source>
</evidence>
<evidence type="ECO:0000256" key="6">
    <source>
        <dbReference type="PROSITE-ProRule" id="PRU00284"/>
    </source>
</evidence>
<dbReference type="Proteomes" id="UP000778262">
    <property type="component" value="Unassembled WGS sequence"/>
</dbReference>
<name>A0A9Q4T962_9ENTR</name>
<sequence length="550" mass="59127">MSITQRLMLTFSLLSAALITMVIVAVVVVSNFQSRFQYVQENTLPSVLDIGKMIDGSNTLVIWLYRHQTATDAARQTEVEKEIDAVINRINTQNQYYLQNEITNDEDRRLSENAASVIQLIQARLPAFLESSRAHNDAAALAALRDESGIGGAARQLIAVYQKQLELNENVGKTLRQENDRSYSLTLWGLISSSVAVIAILGFFTLKTIFSIRNQLNGMRHTLETASERLDLTLRADDSRSDEIGLTAKAYNALAENVASSLAAVESSAQSVSSASGQISAGNEDLSSRTEEQAASLEQTAASMSELSETVRQTAENTQLASQLAKNARDISEDSQSRVNTMLNTMGSIRESSAKITDIIALIEGIAFQTNILALNAAVEAARAGEQGRGFAVVAGEVRTLAQRSSSSAREIKELIENSMQFVEAGSTQAEGVGQNIGKMTDAVRQVTDIVDEISVAAQEQAQGINQVHLAVNQMDDVTQQNAALVQQASAASQSLMEQAASLNQLVGAFTIAAKGKSTARNTAAPVTPIKTLRPVPAAAAVSENDWQSF</sequence>
<evidence type="ECO:0000256" key="4">
    <source>
        <dbReference type="ARBA" id="ARBA00023224"/>
    </source>
</evidence>
<keyword evidence="4 6" id="KW-0807">Transducer</keyword>
<protein>
    <submittedName>
        <fullName evidence="11">Methyl-accepting chemotaxis protein</fullName>
    </submittedName>
</protein>
<keyword evidence="8" id="KW-0472">Membrane</keyword>
<dbReference type="Pfam" id="PF12729">
    <property type="entry name" value="4HB_MCP_1"/>
    <property type="match status" value="1"/>
</dbReference>
<dbReference type="GO" id="GO:0004888">
    <property type="term" value="F:transmembrane signaling receptor activity"/>
    <property type="evidence" value="ECO:0007669"/>
    <property type="project" value="InterPro"/>
</dbReference>
<dbReference type="CDD" id="cd11386">
    <property type="entry name" value="MCP_signal"/>
    <property type="match status" value="1"/>
</dbReference>
<evidence type="ECO:0000256" key="5">
    <source>
        <dbReference type="ARBA" id="ARBA00029447"/>
    </source>
</evidence>
<dbReference type="GO" id="GO:0005886">
    <property type="term" value="C:plasma membrane"/>
    <property type="evidence" value="ECO:0007669"/>
    <property type="project" value="UniProtKB-SubCell"/>
</dbReference>
<dbReference type="SUPFAM" id="SSF58104">
    <property type="entry name" value="Methyl-accepting chemotaxis protein (MCP) signaling domain"/>
    <property type="match status" value="1"/>
</dbReference>
<dbReference type="PANTHER" id="PTHR43531:SF14">
    <property type="entry name" value="METHYL-ACCEPTING CHEMOTAXIS PROTEIN I-RELATED"/>
    <property type="match status" value="1"/>
</dbReference>
<comment type="subcellular location">
    <subcellularLocation>
        <location evidence="1">Cell inner membrane</location>
        <topology evidence="1">Multi-pass membrane protein</topology>
    </subcellularLocation>
</comment>
<dbReference type="AlphaFoldDB" id="A0A9Q4T962"/>
<keyword evidence="3" id="KW-0145">Chemotaxis</keyword>
<feature type="transmembrane region" description="Helical" evidence="8">
    <location>
        <begin position="185"/>
        <end position="206"/>
    </location>
</feature>
<evidence type="ECO:0000313" key="12">
    <source>
        <dbReference type="Proteomes" id="UP000778262"/>
    </source>
</evidence>